<reference evidence="1" key="1">
    <citation type="submission" date="2021-06" db="EMBL/GenBank/DDBJ databases">
        <authorList>
            <person name="Kallberg Y."/>
            <person name="Tangrot J."/>
            <person name="Rosling A."/>
        </authorList>
    </citation>
    <scope>NUCLEOTIDE SEQUENCE</scope>
    <source>
        <strain evidence="1">MA461A</strain>
    </source>
</reference>
<sequence length="96" mass="11331">LTTLNNKFEYVNNESDEQLDDKFGEQLRLYEVEEAYFVVESFACSNRFGIRKRRVEKDSNSVEISRSFICHHTGKPPNKNKLHKTERASLYHTDCK</sequence>
<name>A0ACA9QH15_9GLOM</name>
<protein>
    <submittedName>
        <fullName evidence="1">33172_t:CDS:1</fullName>
    </submittedName>
</protein>
<evidence type="ECO:0000313" key="2">
    <source>
        <dbReference type="Proteomes" id="UP000789920"/>
    </source>
</evidence>
<dbReference type="EMBL" id="CAJVQC010032628">
    <property type="protein sequence ID" value="CAG8751605.1"/>
    <property type="molecule type" value="Genomic_DNA"/>
</dbReference>
<organism evidence="1 2">
    <name type="scientific">Racocetra persica</name>
    <dbReference type="NCBI Taxonomy" id="160502"/>
    <lineage>
        <taxon>Eukaryota</taxon>
        <taxon>Fungi</taxon>
        <taxon>Fungi incertae sedis</taxon>
        <taxon>Mucoromycota</taxon>
        <taxon>Glomeromycotina</taxon>
        <taxon>Glomeromycetes</taxon>
        <taxon>Diversisporales</taxon>
        <taxon>Gigasporaceae</taxon>
        <taxon>Racocetra</taxon>
    </lineage>
</organism>
<gene>
    <name evidence="1" type="ORF">RPERSI_LOCUS14245</name>
</gene>
<dbReference type="Proteomes" id="UP000789920">
    <property type="component" value="Unassembled WGS sequence"/>
</dbReference>
<proteinExistence type="predicted"/>
<keyword evidence="2" id="KW-1185">Reference proteome</keyword>
<accession>A0ACA9QH15</accession>
<evidence type="ECO:0000313" key="1">
    <source>
        <dbReference type="EMBL" id="CAG8751605.1"/>
    </source>
</evidence>
<comment type="caution">
    <text evidence="1">The sequence shown here is derived from an EMBL/GenBank/DDBJ whole genome shotgun (WGS) entry which is preliminary data.</text>
</comment>
<feature type="non-terminal residue" evidence="1">
    <location>
        <position position="1"/>
    </location>
</feature>